<evidence type="ECO:0000313" key="1">
    <source>
        <dbReference type="EMBL" id="MBO1264676.1"/>
    </source>
</evidence>
<sequence>MLQLQDILRGDYELRSVKDREGDKDYFIDNYGKPLILRYKIEMEFFQVSTILIRIGQGDIFSVHFLMDRDLLSAMSFIELDARDHYIDYTIDELSSRLIIRQKDADS</sequence>
<evidence type="ECO:0000313" key="2">
    <source>
        <dbReference type="Proteomes" id="UP000664218"/>
    </source>
</evidence>
<gene>
    <name evidence="1" type="ORF">J3A84_06500</name>
</gene>
<name>A0A939KJ50_9CLOT</name>
<organism evidence="1 2">
    <name type="scientific">Proteiniclasticum aestuarii</name>
    <dbReference type="NCBI Taxonomy" id="2817862"/>
    <lineage>
        <taxon>Bacteria</taxon>
        <taxon>Bacillati</taxon>
        <taxon>Bacillota</taxon>
        <taxon>Clostridia</taxon>
        <taxon>Eubacteriales</taxon>
        <taxon>Clostridiaceae</taxon>
        <taxon>Proteiniclasticum</taxon>
    </lineage>
</organism>
<accession>A0A939KJ50</accession>
<reference evidence="1" key="1">
    <citation type="submission" date="2021-03" db="EMBL/GenBank/DDBJ databases">
        <title>Proteiniclasticum marinus sp. nov., isolated from tidal flat sediment.</title>
        <authorList>
            <person name="Namirimu T."/>
            <person name="Yang J.-A."/>
            <person name="Yang S.-H."/>
            <person name="Kim Y.-J."/>
            <person name="Kwon K.K."/>
        </authorList>
    </citation>
    <scope>NUCLEOTIDE SEQUENCE</scope>
    <source>
        <strain evidence="1">SCR006</strain>
    </source>
</reference>
<dbReference type="EMBL" id="JAFNJU010000004">
    <property type="protein sequence ID" value="MBO1264676.1"/>
    <property type="molecule type" value="Genomic_DNA"/>
</dbReference>
<proteinExistence type="predicted"/>
<dbReference type="RefSeq" id="WP_207599193.1">
    <property type="nucleotide sequence ID" value="NZ_JAFNJU010000004.1"/>
</dbReference>
<protein>
    <submittedName>
        <fullName evidence="1">Uncharacterized protein</fullName>
    </submittedName>
</protein>
<comment type="caution">
    <text evidence="1">The sequence shown here is derived from an EMBL/GenBank/DDBJ whole genome shotgun (WGS) entry which is preliminary data.</text>
</comment>
<keyword evidence="2" id="KW-1185">Reference proteome</keyword>
<dbReference type="AlphaFoldDB" id="A0A939KJ50"/>
<dbReference type="Proteomes" id="UP000664218">
    <property type="component" value="Unassembled WGS sequence"/>
</dbReference>